<gene>
    <name evidence="3" type="ORF">BLNAU_2257</name>
</gene>
<dbReference type="EMBL" id="JARBJD010000009">
    <property type="protein sequence ID" value="KAK2962822.1"/>
    <property type="molecule type" value="Genomic_DNA"/>
</dbReference>
<keyword evidence="1" id="KW-0472">Membrane</keyword>
<keyword evidence="4" id="KW-1185">Reference proteome</keyword>
<sequence>MNLLFLTSICIGLFAEGGNSPNVLLLSQLLHTNCEINSFAPSQTMFRINVLPDNMLASEMGTWILSSSVELDGNGGDLIGMTSTSNHPSRNSDYLLTKTKNSSDDESMMVIVNSTMFLNRFRVNLQTSHSSEIDDARTERKLKWNNGIFCASVIEGVLEIDECSFIVCGGHSPFQFSSLATTLEDSQQSILIRNCAQHNVEGIIGAFGQIDASTMSKHHISLQVWHCSFSDGVISSAEGLGLSFSNGKDFSINGSGSTSLLSQIRCSNISSSHSSLTTRFCANRIFNHRQLLLGSKICSCTNHFDGGVIRDMNAGGSVMISNTTFSRCTTLSRSRPSPNSDYTYIDQTFTSTSDRIVHSVKDIEEDRDSVTITGCSFTDVVFVPDESADLFCGGAIYLEGPFSSILINNSSFERCFVDNADTPDEEVSGMVVYLLPISNVDSVTISECSFSDYVDPTNNLTRGCVTLQCSEVRASFVFTKNTVDPKDYVANNESNTGLYMYTGMKDAVIINDNTFTQCSFFALVVKGNPNLTLDSLIINIDGADANHRYNSVFIEVHTSTVHSLTVRGYARFDLKTGKNGTLDIDHLNLTGGGPFRAYIFGTNLTMRGCVVNRILTGEGTALYIDGYTVLINSSSFTHNNGHLIFDVLDMVMDDVLIDNNIHGLDPVRISASSFKIYNSLVSNNHCTRRDNPGALYFSAKVNGFFSNTHFSNNSNANDPSERQTGSDIAYFTTGFTLEDFVNCSSTSKKDRIYCTRSEEPWRDQLKALPTNRTKKDFEISDLLETMGYAGFVIVLVGGLFVAFLFFFIFVICICECSVKSMQS</sequence>
<evidence type="ECO:0000256" key="2">
    <source>
        <dbReference type="SAM" id="SignalP"/>
    </source>
</evidence>
<organism evidence="3 4">
    <name type="scientific">Blattamonas nauphoetae</name>
    <dbReference type="NCBI Taxonomy" id="2049346"/>
    <lineage>
        <taxon>Eukaryota</taxon>
        <taxon>Metamonada</taxon>
        <taxon>Preaxostyla</taxon>
        <taxon>Oxymonadida</taxon>
        <taxon>Blattamonas</taxon>
    </lineage>
</organism>
<evidence type="ECO:0008006" key="5">
    <source>
        <dbReference type="Google" id="ProtNLM"/>
    </source>
</evidence>
<keyword evidence="2" id="KW-0732">Signal</keyword>
<evidence type="ECO:0000313" key="4">
    <source>
        <dbReference type="Proteomes" id="UP001281761"/>
    </source>
</evidence>
<name>A0ABQ9YGD5_9EUKA</name>
<dbReference type="Proteomes" id="UP001281761">
    <property type="component" value="Unassembled WGS sequence"/>
</dbReference>
<evidence type="ECO:0000313" key="3">
    <source>
        <dbReference type="EMBL" id="KAK2962822.1"/>
    </source>
</evidence>
<feature type="transmembrane region" description="Helical" evidence="1">
    <location>
        <begin position="788"/>
        <end position="814"/>
    </location>
</feature>
<accession>A0ABQ9YGD5</accession>
<comment type="caution">
    <text evidence="3">The sequence shown here is derived from an EMBL/GenBank/DDBJ whole genome shotgun (WGS) entry which is preliminary data.</text>
</comment>
<keyword evidence="1" id="KW-0812">Transmembrane</keyword>
<feature type="chain" id="PRO_5045042981" description="Right handed beta helix domain-containing protein" evidence="2">
    <location>
        <begin position="18"/>
        <end position="823"/>
    </location>
</feature>
<reference evidence="3 4" key="1">
    <citation type="journal article" date="2022" name="bioRxiv">
        <title>Genomics of Preaxostyla Flagellates Illuminates Evolutionary Transitions and the Path Towards Mitochondrial Loss.</title>
        <authorList>
            <person name="Novak L.V.F."/>
            <person name="Treitli S.C."/>
            <person name="Pyrih J."/>
            <person name="Halakuc P."/>
            <person name="Pipaliya S.V."/>
            <person name="Vacek V."/>
            <person name="Brzon O."/>
            <person name="Soukal P."/>
            <person name="Eme L."/>
            <person name="Dacks J.B."/>
            <person name="Karnkowska A."/>
            <person name="Elias M."/>
            <person name="Hampl V."/>
        </authorList>
    </citation>
    <scope>NUCLEOTIDE SEQUENCE [LARGE SCALE GENOMIC DNA]</scope>
    <source>
        <strain evidence="3">NAU3</strain>
        <tissue evidence="3">Gut</tissue>
    </source>
</reference>
<evidence type="ECO:0000256" key="1">
    <source>
        <dbReference type="SAM" id="Phobius"/>
    </source>
</evidence>
<feature type="signal peptide" evidence="2">
    <location>
        <begin position="1"/>
        <end position="17"/>
    </location>
</feature>
<proteinExistence type="predicted"/>
<protein>
    <recommendedName>
        <fullName evidence="5">Right handed beta helix domain-containing protein</fullName>
    </recommendedName>
</protein>
<keyword evidence="1" id="KW-1133">Transmembrane helix</keyword>